<dbReference type="FunFam" id="3.20.20.540:FF:000001">
    <property type="entry name" value="Phosphomethylpyrimidine synthase"/>
    <property type="match status" value="1"/>
</dbReference>
<comment type="caution">
    <text evidence="11">The sequence shown here is derived from an EMBL/GenBank/DDBJ whole genome shotgun (WGS) entry which is preliminary data.</text>
</comment>
<evidence type="ECO:0000256" key="6">
    <source>
        <dbReference type="ARBA" id="ARBA00022977"/>
    </source>
</evidence>
<dbReference type="Proteomes" id="UP000070427">
    <property type="component" value="Unassembled WGS sequence"/>
</dbReference>
<protein>
    <recommendedName>
        <fullName evidence="10">Phosphomethylpyrimidine synthase</fullName>
        <ecNumber evidence="10">4.1.99.17</ecNumber>
    </recommendedName>
    <alternativeName>
        <fullName evidence="10">Hydroxymethylpyrimidine phosphate synthase</fullName>
        <shortName evidence="10">HMP-P synthase</shortName>
        <shortName evidence="10">HMP-phosphate synthase</shortName>
        <shortName evidence="10">HMPP synthase</shortName>
    </alternativeName>
    <alternativeName>
        <fullName evidence="10">Thiamine biosynthesis protein ThiC</fullName>
    </alternativeName>
</protein>
<dbReference type="EC" id="4.1.99.17" evidence="10"/>
<dbReference type="GO" id="GO:0009228">
    <property type="term" value="P:thiamine biosynthetic process"/>
    <property type="evidence" value="ECO:0007669"/>
    <property type="project" value="UniProtKB-UniRule"/>
</dbReference>
<dbReference type="FunCoup" id="A0A140L1C1">
    <property type="interactions" value="336"/>
</dbReference>
<evidence type="ECO:0000256" key="7">
    <source>
        <dbReference type="ARBA" id="ARBA00023004"/>
    </source>
</evidence>
<dbReference type="HAMAP" id="MF_00089">
    <property type="entry name" value="ThiC"/>
    <property type="match status" value="1"/>
</dbReference>
<dbReference type="OrthoDB" id="9805897at2"/>
<comment type="cofactor">
    <cofactor evidence="10">
        <name>[4Fe-4S] cluster</name>
        <dbReference type="ChEBI" id="CHEBI:49883"/>
    </cofactor>
    <text evidence="10">Binds 1 [4Fe-4S] cluster per subunit. The cluster is coordinated with 3 cysteines and an exchangeable S-adenosyl-L-methionine.</text>
</comment>
<dbReference type="InterPro" id="IPR002817">
    <property type="entry name" value="ThiC/BzaA/B"/>
</dbReference>
<feature type="binding site" evidence="10">
    <location>
        <position position="163"/>
    </location>
    <ligand>
        <name>substrate</name>
    </ligand>
</feature>
<evidence type="ECO:0000313" key="11">
    <source>
        <dbReference type="EMBL" id="KXG74346.1"/>
    </source>
</evidence>
<dbReference type="GO" id="GO:0009229">
    <property type="term" value="P:thiamine diphosphate biosynthetic process"/>
    <property type="evidence" value="ECO:0007669"/>
    <property type="project" value="UniProtKB-UniRule"/>
</dbReference>
<evidence type="ECO:0000256" key="4">
    <source>
        <dbReference type="ARBA" id="ARBA00022723"/>
    </source>
</evidence>
<accession>A0A140L1C1</accession>
<evidence type="ECO:0000256" key="2">
    <source>
        <dbReference type="ARBA" id="ARBA00022485"/>
    </source>
</evidence>
<sequence>MTQLEAARQGIITDEMKEVAEQERVDAEAVRRAIADGTAVIPCNKNHRGLKPCGIGRGLRTKVNANIGTSEAYADLEEELLKAKAAIEAGADAIMDLSTGGDIAAIRKAILAEMHVPLGTVPIYEVGVRARKERGSVVEFTEEELFEVIEEQAEQGVDFMTVHCGVTLEAVERLRREGRITDIVSRGGAFLTGWMLKNGRQNPLYEKFDKLLEIARKYDITLSLGDGLRPGCLADATDRAQVQELIVLGELVQEARKHGVQVMVEGPGHVPMDQIEANVKLQKRICHGAPFYVLGPLVTDVAAGYDHIAAAIGGAIAAAAGADFLCYVTPAEHLGLPTVEDVREGVIASRIAAHAADIVKGVSGARKWDLEMAKARKNLDWEVQIKLAIDPVKAGRYREKRNNSDTKTCTMCGNFCAMDVVAKFLGTEKINC</sequence>
<dbReference type="PATRIC" id="fig|520764.3.peg.2509"/>
<gene>
    <name evidence="10 11" type="primary">thiC</name>
    <name evidence="11" type="ORF">AN618_23270</name>
</gene>
<feature type="binding site" evidence="10">
    <location>
        <position position="292"/>
    </location>
    <ligand>
        <name>substrate</name>
    </ligand>
</feature>
<keyword evidence="4 10" id="KW-0479">Metal-binding</keyword>
<dbReference type="GO" id="GO:0051539">
    <property type="term" value="F:4 iron, 4 sulfur cluster binding"/>
    <property type="evidence" value="ECO:0007669"/>
    <property type="project" value="UniProtKB-KW"/>
</dbReference>
<feature type="binding site" evidence="10">
    <location>
        <position position="66"/>
    </location>
    <ligand>
        <name>substrate</name>
    </ligand>
</feature>
<keyword evidence="7 10" id="KW-0408">Iron</keyword>
<dbReference type="GO" id="GO:0008270">
    <property type="term" value="F:zinc ion binding"/>
    <property type="evidence" value="ECO:0007669"/>
    <property type="project" value="UniProtKB-UniRule"/>
</dbReference>
<evidence type="ECO:0000256" key="8">
    <source>
        <dbReference type="ARBA" id="ARBA00023014"/>
    </source>
</evidence>
<dbReference type="SFLD" id="SFLDS00113">
    <property type="entry name" value="Radical_SAM_Phosphomethylpyrim"/>
    <property type="match status" value="1"/>
</dbReference>
<dbReference type="InterPro" id="IPR038521">
    <property type="entry name" value="ThiC/Bza_core_dom"/>
</dbReference>
<feature type="binding site" evidence="10">
    <location>
        <position position="265"/>
    </location>
    <ligand>
        <name>substrate</name>
    </ligand>
</feature>
<dbReference type="AlphaFoldDB" id="A0A140L1C1"/>
<evidence type="ECO:0000256" key="9">
    <source>
        <dbReference type="ARBA" id="ARBA00023239"/>
    </source>
</evidence>
<dbReference type="Gene3D" id="3.20.20.540">
    <property type="entry name" value="Radical SAM ThiC family, central domain"/>
    <property type="match status" value="1"/>
</dbReference>
<dbReference type="InterPro" id="IPR037509">
    <property type="entry name" value="ThiC"/>
</dbReference>
<comment type="function">
    <text evidence="1 10">Catalyzes the synthesis of the hydroxymethylpyrimidine phosphate (HMP-P) moiety of thiamine from aminoimidazole ribotide (AIR) in a radical S-adenosyl-L-methionine (SAM)-dependent reaction.</text>
</comment>
<organism evidence="11 12">
    <name type="scientific">Fervidicola ferrireducens</name>
    <dbReference type="NCBI Taxonomy" id="520764"/>
    <lineage>
        <taxon>Bacteria</taxon>
        <taxon>Bacillati</taxon>
        <taxon>Bacillota</taxon>
        <taxon>Clostridia</taxon>
        <taxon>Thermosediminibacterales</taxon>
        <taxon>Thermosediminibacteraceae</taxon>
        <taxon>Fervidicola</taxon>
    </lineage>
</organism>
<proteinExistence type="inferred from homology"/>
<dbReference type="STRING" id="520764.AN618_23270"/>
<dbReference type="RefSeq" id="WP_066355355.1">
    <property type="nucleotide sequence ID" value="NZ_LOED01000051.1"/>
</dbReference>
<dbReference type="EMBL" id="LOED01000051">
    <property type="protein sequence ID" value="KXG74346.1"/>
    <property type="molecule type" value="Genomic_DNA"/>
</dbReference>
<keyword evidence="9 10" id="KW-0456">Lyase</keyword>
<dbReference type="NCBIfam" id="NF009895">
    <property type="entry name" value="PRK13352.1"/>
    <property type="match status" value="1"/>
</dbReference>
<dbReference type="GO" id="GO:0005829">
    <property type="term" value="C:cytosol"/>
    <property type="evidence" value="ECO:0007669"/>
    <property type="project" value="TreeGrafter"/>
</dbReference>
<keyword evidence="12" id="KW-1185">Reference proteome</keyword>
<name>A0A140L1C1_9FIRM</name>
<feature type="binding site" evidence="10">
    <location>
        <position position="95"/>
    </location>
    <ligand>
        <name>substrate</name>
    </ligand>
</feature>
<feature type="binding site" evidence="10">
    <location>
        <begin position="185"/>
        <end position="187"/>
    </location>
    <ligand>
        <name>substrate</name>
    </ligand>
</feature>
<comment type="catalytic activity">
    <reaction evidence="10">
        <text>5-amino-1-(5-phospho-beta-D-ribosyl)imidazole + S-adenosyl-L-methionine = 4-amino-2-methyl-5-(phosphooxymethyl)pyrimidine + CO + 5'-deoxyadenosine + formate + L-methionine + 3 H(+)</text>
        <dbReference type="Rhea" id="RHEA:24840"/>
        <dbReference type="ChEBI" id="CHEBI:15378"/>
        <dbReference type="ChEBI" id="CHEBI:15740"/>
        <dbReference type="ChEBI" id="CHEBI:17245"/>
        <dbReference type="ChEBI" id="CHEBI:17319"/>
        <dbReference type="ChEBI" id="CHEBI:57844"/>
        <dbReference type="ChEBI" id="CHEBI:58354"/>
        <dbReference type="ChEBI" id="CHEBI:59789"/>
        <dbReference type="ChEBI" id="CHEBI:137981"/>
        <dbReference type="EC" id="4.1.99.17"/>
    </reaction>
</comment>
<dbReference type="GO" id="GO:0070284">
    <property type="term" value="F:phosphomethylpyrimidine synthase activity"/>
    <property type="evidence" value="ECO:0007669"/>
    <property type="project" value="UniProtKB-EC"/>
</dbReference>
<keyword evidence="6 10" id="KW-0784">Thiamine biosynthesis</keyword>
<feature type="binding site" evidence="10">
    <location>
        <position position="412"/>
    </location>
    <ligand>
        <name>[4Fe-4S] cluster</name>
        <dbReference type="ChEBI" id="CHEBI:49883"/>
        <note>4Fe-4S-S-AdoMet</note>
    </ligand>
</feature>
<comment type="similarity">
    <text evidence="10">Belongs to the ThiC family.</text>
</comment>
<evidence type="ECO:0000256" key="5">
    <source>
        <dbReference type="ARBA" id="ARBA00022833"/>
    </source>
</evidence>
<keyword evidence="2 10" id="KW-0004">4Fe-4S</keyword>
<keyword evidence="8 10" id="KW-0411">Iron-sulfur</keyword>
<feature type="binding site" evidence="10">
    <location>
        <begin position="226"/>
        <end position="229"/>
    </location>
    <ligand>
        <name>substrate</name>
    </ligand>
</feature>
<dbReference type="InParanoid" id="A0A140L1C1"/>
<dbReference type="NCBIfam" id="TIGR00190">
    <property type="entry name" value="thiC"/>
    <property type="match status" value="1"/>
</dbReference>
<feature type="binding site" evidence="10">
    <location>
        <position position="409"/>
    </location>
    <ligand>
        <name>[4Fe-4S] cluster</name>
        <dbReference type="ChEBI" id="CHEBI:49883"/>
        <note>4Fe-4S-S-AdoMet</note>
    </ligand>
</feature>
<keyword evidence="3 10" id="KW-0949">S-adenosyl-L-methionine</keyword>
<dbReference type="SFLD" id="SFLDG01114">
    <property type="entry name" value="phosphomethylpyrimidine_syntha"/>
    <property type="match status" value="1"/>
</dbReference>
<evidence type="ECO:0000256" key="3">
    <source>
        <dbReference type="ARBA" id="ARBA00022691"/>
    </source>
</evidence>
<dbReference type="Gene3D" id="6.10.250.620">
    <property type="match status" value="1"/>
</dbReference>
<keyword evidence="5 10" id="KW-0862">Zinc</keyword>
<dbReference type="SFLD" id="SFLDF00407">
    <property type="entry name" value="phosphomethylpyrimidine_syntha"/>
    <property type="match status" value="1"/>
</dbReference>
<evidence type="ECO:0000256" key="1">
    <source>
        <dbReference type="ARBA" id="ARBA00003175"/>
    </source>
</evidence>
<dbReference type="PANTHER" id="PTHR30557">
    <property type="entry name" value="THIAMINE BIOSYNTHESIS PROTEIN THIC"/>
    <property type="match status" value="1"/>
</dbReference>
<dbReference type="UniPathway" id="UPA00060"/>
<evidence type="ECO:0000256" key="10">
    <source>
        <dbReference type="HAMAP-Rule" id="MF_00089"/>
    </source>
</evidence>
<feature type="binding site" evidence="10">
    <location>
        <position position="124"/>
    </location>
    <ligand>
        <name>substrate</name>
    </ligand>
</feature>
<evidence type="ECO:0000313" key="12">
    <source>
        <dbReference type="Proteomes" id="UP000070427"/>
    </source>
</evidence>
<feature type="binding site" evidence="10">
    <location>
        <position position="333"/>
    </location>
    <ligand>
        <name>Zn(2+)</name>
        <dbReference type="ChEBI" id="CHEBI:29105"/>
    </ligand>
</feature>
<feature type="binding site" evidence="10">
    <location>
        <position position="416"/>
    </location>
    <ligand>
        <name>[4Fe-4S] cluster</name>
        <dbReference type="ChEBI" id="CHEBI:49883"/>
        <note>4Fe-4S-S-AdoMet</note>
    </ligand>
</feature>
<feature type="binding site" evidence="10">
    <location>
        <position position="269"/>
    </location>
    <ligand>
        <name>Zn(2+)</name>
        <dbReference type="ChEBI" id="CHEBI:29105"/>
    </ligand>
</feature>
<dbReference type="Pfam" id="PF01964">
    <property type="entry name" value="ThiC_Rad_SAM"/>
    <property type="match status" value="1"/>
</dbReference>
<comment type="pathway">
    <text evidence="10">Cofactor biosynthesis; thiamine diphosphate biosynthesis.</text>
</comment>
<dbReference type="PANTHER" id="PTHR30557:SF1">
    <property type="entry name" value="PHOSPHOMETHYLPYRIMIDINE SYNTHASE, CHLOROPLASTIC"/>
    <property type="match status" value="1"/>
</dbReference>
<reference evidence="11 12" key="1">
    <citation type="submission" date="2015-12" db="EMBL/GenBank/DDBJ databases">
        <title>Draft genome sequnece of Fervidicola ferrireducens strain Y170.</title>
        <authorList>
            <person name="Patel B.K."/>
        </authorList>
    </citation>
    <scope>NUCLEOTIDE SEQUENCE [LARGE SCALE GENOMIC DNA]</scope>
    <source>
        <strain evidence="11 12">Y170</strain>
    </source>
</reference>